<evidence type="ECO:0000259" key="1">
    <source>
        <dbReference type="Pfam" id="PF00561"/>
    </source>
</evidence>
<dbReference type="KEGG" id="gmx:100812690"/>
<keyword evidence="4" id="KW-1185">Reference proteome</keyword>
<dbReference type="EnsemblPlants" id="KRG97567">
    <property type="protein sequence ID" value="KRG97567"/>
    <property type="gene ID" value="GLYMA_18G016300"/>
</dbReference>
<dbReference type="Pfam" id="PF00561">
    <property type="entry name" value="Abhydrolase_1"/>
    <property type="match status" value="1"/>
</dbReference>
<protein>
    <recommendedName>
        <fullName evidence="1">AB hydrolase-1 domain-containing protein</fullName>
    </recommendedName>
</protein>
<dbReference type="InterPro" id="IPR029058">
    <property type="entry name" value="AB_hydrolase_fold"/>
</dbReference>
<sequence length="340" mass="38930">MGSSSRRCLSFTTWRDRYLRYSFSRAGLKSTTTDLGDGTIMHCWAPKAHNHSTTSLLLIHGIGANATWQWNHFISPLTRHFNVYVPDLLFFGDSHTTRPERSEWFQAKCVMALLEALGVRQTSVVGLSYGGFVAYAVAAMFPERVEKVVVCCAGVCLEDRDMEDEGMFWVKSVDEVVSVLLPQTPQKVRELLQLTFANPIKLLPTCFLKDFIHVMCTEYRQERTELIQALHKDRKLSNLPKITKPMQIIWGEQDQVFPLELAHRLKRHVGEKAQLVVITNAGHAINVEKPNELCKNLKSFLIDPSKQENHSNGLKVDPQKQKNFSALWICMFLDYFMQQL</sequence>
<organism evidence="2">
    <name type="scientific">Glycine max</name>
    <name type="common">Soybean</name>
    <name type="synonym">Glycine hispida</name>
    <dbReference type="NCBI Taxonomy" id="3847"/>
    <lineage>
        <taxon>Eukaryota</taxon>
        <taxon>Viridiplantae</taxon>
        <taxon>Streptophyta</taxon>
        <taxon>Embryophyta</taxon>
        <taxon>Tracheophyta</taxon>
        <taxon>Spermatophyta</taxon>
        <taxon>Magnoliopsida</taxon>
        <taxon>eudicotyledons</taxon>
        <taxon>Gunneridae</taxon>
        <taxon>Pentapetalae</taxon>
        <taxon>rosids</taxon>
        <taxon>fabids</taxon>
        <taxon>Fabales</taxon>
        <taxon>Fabaceae</taxon>
        <taxon>Papilionoideae</taxon>
        <taxon>50 kb inversion clade</taxon>
        <taxon>NPAAA clade</taxon>
        <taxon>indigoferoid/millettioid clade</taxon>
        <taxon>Phaseoleae</taxon>
        <taxon>Glycine</taxon>
        <taxon>Glycine subgen. Soja</taxon>
    </lineage>
</organism>
<reference evidence="3" key="2">
    <citation type="submission" date="2018-02" db="UniProtKB">
        <authorList>
            <consortium name="EnsemblPlants"/>
        </authorList>
    </citation>
    <scope>IDENTIFICATION</scope>
    <source>
        <strain evidence="3">Williams 82</strain>
    </source>
</reference>
<accession>A0A0R0EUK2</accession>
<dbReference type="Proteomes" id="UP000008827">
    <property type="component" value="Chromosome 18"/>
</dbReference>
<dbReference type="InterPro" id="IPR052370">
    <property type="entry name" value="Meta-cleavage_hydrolase"/>
</dbReference>
<evidence type="ECO:0000313" key="2">
    <source>
        <dbReference type="EMBL" id="KRG97567.1"/>
    </source>
</evidence>
<dbReference type="Gene3D" id="3.40.50.1820">
    <property type="entry name" value="alpha/beta hydrolase"/>
    <property type="match status" value="1"/>
</dbReference>
<dbReference type="OrthoDB" id="6431331at2759"/>
<dbReference type="ESTHER" id="soybn-a0a0r0euk2">
    <property type="family name" value="TGL-GrainShapeFactor"/>
</dbReference>
<dbReference type="PANTHER" id="PTHR43139">
    <property type="entry name" value="SI:DKEY-122A22.2"/>
    <property type="match status" value="1"/>
</dbReference>
<dbReference type="PaxDb" id="3847-GLYMA18G01970.1"/>
<dbReference type="SMR" id="A0A0R0EUK2"/>
<dbReference type="GeneID" id="100812690"/>
<dbReference type="RefSeq" id="XP_003552813.1">
    <property type="nucleotide sequence ID" value="XM_003552765.5"/>
</dbReference>
<name>A0A0R0EUK2_SOYBN</name>
<dbReference type="eggNOG" id="KOG1454">
    <property type="taxonomic scope" value="Eukaryota"/>
</dbReference>
<dbReference type="InterPro" id="IPR000073">
    <property type="entry name" value="AB_hydrolase_1"/>
</dbReference>
<dbReference type="GO" id="GO:0003824">
    <property type="term" value="F:catalytic activity"/>
    <property type="evidence" value="ECO:0007669"/>
    <property type="project" value="InterPro"/>
</dbReference>
<dbReference type="Gramene" id="KRG97567">
    <property type="protein sequence ID" value="KRG97567"/>
    <property type="gene ID" value="GLYMA_18G016300"/>
</dbReference>
<dbReference type="PRINTS" id="PR00111">
    <property type="entry name" value="ABHYDROLASE"/>
</dbReference>
<evidence type="ECO:0000313" key="4">
    <source>
        <dbReference type="Proteomes" id="UP000008827"/>
    </source>
</evidence>
<feature type="domain" description="AB hydrolase-1" evidence="1">
    <location>
        <begin position="56"/>
        <end position="175"/>
    </location>
</feature>
<dbReference type="OMA" id="IEKTWIV"/>
<reference evidence="2 3" key="1">
    <citation type="journal article" date="2010" name="Nature">
        <title>Genome sequence of the palaeopolyploid soybean.</title>
        <authorList>
            <person name="Schmutz J."/>
            <person name="Cannon S.B."/>
            <person name="Schlueter J."/>
            <person name="Ma J."/>
            <person name="Mitros T."/>
            <person name="Nelson W."/>
            <person name="Hyten D.L."/>
            <person name="Song Q."/>
            <person name="Thelen J.J."/>
            <person name="Cheng J."/>
            <person name="Xu D."/>
            <person name="Hellsten U."/>
            <person name="May G.D."/>
            <person name="Yu Y."/>
            <person name="Sakurai T."/>
            <person name="Umezawa T."/>
            <person name="Bhattacharyya M.K."/>
            <person name="Sandhu D."/>
            <person name="Valliyodan B."/>
            <person name="Lindquist E."/>
            <person name="Peto M."/>
            <person name="Grant D."/>
            <person name="Shu S."/>
            <person name="Goodstein D."/>
            <person name="Barry K."/>
            <person name="Futrell-Griggs M."/>
            <person name="Abernathy B."/>
            <person name="Du J."/>
            <person name="Tian Z."/>
            <person name="Zhu L."/>
            <person name="Gill N."/>
            <person name="Joshi T."/>
            <person name="Libault M."/>
            <person name="Sethuraman A."/>
            <person name="Zhang X.-C."/>
            <person name="Shinozaki K."/>
            <person name="Nguyen H.T."/>
            <person name="Wing R.A."/>
            <person name="Cregan P."/>
            <person name="Specht J."/>
            <person name="Grimwood J."/>
            <person name="Rokhsar D."/>
            <person name="Stacey G."/>
            <person name="Shoemaker R.C."/>
            <person name="Jackson S.A."/>
        </authorList>
    </citation>
    <scope>NUCLEOTIDE SEQUENCE [LARGE SCALE GENOMIC DNA]</scope>
    <source>
        <strain evidence="3">cv. Williams 82</strain>
        <tissue evidence="2">Callus</tissue>
    </source>
</reference>
<dbReference type="EMBL" id="CM000851">
    <property type="protein sequence ID" value="KRG97567.1"/>
    <property type="molecule type" value="Genomic_DNA"/>
</dbReference>
<dbReference type="AlphaFoldDB" id="A0A0R0EUK2"/>
<proteinExistence type="predicted"/>
<gene>
    <name evidence="3" type="primary">LOC100812690</name>
    <name evidence="2" type="ORF">GLYMA_18G016300</name>
</gene>
<dbReference type="STRING" id="3847.A0A0R0EUK2"/>
<dbReference type="PANTHER" id="PTHR43139:SF33">
    <property type="entry name" value="ALPHA_BETA FOLD HYDROLASE"/>
    <property type="match status" value="1"/>
</dbReference>
<evidence type="ECO:0000313" key="3">
    <source>
        <dbReference type="EnsemblPlants" id="KRG97567"/>
    </source>
</evidence>
<reference evidence="2" key="3">
    <citation type="submission" date="2018-07" db="EMBL/GenBank/DDBJ databases">
        <title>WGS assembly of Glycine max.</title>
        <authorList>
            <person name="Schmutz J."/>
            <person name="Cannon S."/>
            <person name="Schlueter J."/>
            <person name="Ma J."/>
            <person name="Mitros T."/>
            <person name="Nelson W."/>
            <person name="Hyten D."/>
            <person name="Song Q."/>
            <person name="Thelen J."/>
            <person name="Cheng J."/>
            <person name="Xu D."/>
            <person name="Hellsten U."/>
            <person name="May G."/>
            <person name="Yu Y."/>
            <person name="Sakurai T."/>
            <person name="Umezawa T."/>
            <person name="Bhattacharyya M."/>
            <person name="Sandhu D."/>
            <person name="Valliyodan B."/>
            <person name="Lindquist E."/>
            <person name="Peto M."/>
            <person name="Grant D."/>
            <person name="Shu S."/>
            <person name="Goodstein D."/>
            <person name="Barry K."/>
            <person name="Futrell-Griggs M."/>
            <person name="Abernathy B."/>
            <person name="Du J."/>
            <person name="Tian Z."/>
            <person name="Zhu L."/>
            <person name="Gill N."/>
            <person name="Joshi T."/>
            <person name="Libault M."/>
            <person name="Sethuraman A."/>
            <person name="Zhang X."/>
            <person name="Shinozaki K."/>
            <person name="Nguyen H."/>
            <person name="Wing R."/>
            <person name="Cregan P."/>
            <person name="Specht J."/>
            <person name="Grimwood J."/>
            <person name="Rokhsar D."/>
            <person name="Stacey G."/>
            <person name="Shoemaker R."/>
            <person name="Jackson S."/>
        </authorList>
    </citation>
    <scope>NUCLEOTIDE SEQUENCE</scope>
    <source>
        <tissue evidence="2">Callus</tissue>
    </source>
</reference>
<dbReference type="InterPro" id="IPR000639">
    <property type="entry name" value="Epox_hydrolase-like"/>
</dbReference>
<dbReference type="PRINTS" id="PR00412">
    <property type="entry name" value="EPOXHYDRLASE"/>
</dbReference>
<dbReference type="SUPFAM" id="SSF53474">
    <property type="entry name" value="alpha/beta-Hydrolases"/>
    <property type="match status" value="1"/>
</dbReference>